<dbReference type="EMBL" id="FOZM01000003">
    <property type="protein sequence ID" value="SFS22037.1"/>
    <property type="molecule type" value="Genomic_DNA"/>
</dbReference>
<dbReference type="PANTHER" id="PTHR45458:SF1">
    <property type="entry name" value="SHORT CHAIN DEHYDROGENASE"/>
    <property type="match status" value="1"/>
</dbReference>
<accession>A0A1I6N2B3</accession>
<dbReference type="Gene3D" id="3.40.50.720">
    <property type="entry name" value="NAD(P)-binding Rossmann-like Domain"/>
    <property type="match status" value="1"/>
</dbReference>
<dbReference type="Proteomes" id="UP000198926">
    <property type="component" value="Unassembled WGS sequence"/>
</dbReference>
<dbReference type="SUPFAM" id="SSF51735">
    <property type="entry name" value="NAD(P)-binding Rossmann-fold domains"/>
    <property type="match status" value="1"/>
</dbReference>
<sequence length="216" mass="23282">MTVLITGANRGIGKALFDGYRTRGETVFGTHRAPEEDNMLQLDVIDPASQCALATRLKGQPIDLLVCNAGVNLDRDERLESGYRSQLWEATFAANVTGVFMTVQSLLSNLRLSDHPKIAIIGSQMGSSEIASGGGYIYRASKAAVLNLGRNLAMDLQSEGFGVGVYHPGWVRTDMGGPNAAISMEESADGLMARFDTLGPETTGVFENWDGRPHPY</sequence>
<comment type="similarity">
    <text evidence="1">Belongs to the short-chain dehydrogenases/reductases (SDR) family.</text>
</comment>
<dbReference type="Pfam" id="PF00106">
    <property type="entry name" value="adh_short"/>
    <property type="match status" value="1"/>
</dbReference>
<organism evidence="2 3">
    <name type="scientific">Yoonia litorea</name>
    <dbReference type="NCBI Taxonomy" id="1123755"/>
    <lineage>
        <taxon>Bacteria</taxon>
        <taxon>Pseudomonadati</taxon>
        <taxon>Pseudomonadota</taxon>
        <taxon>Alphaproteobacteria</taxon>
        <taxon>Rhodobacterales</taxon>
        <taxon>Paracoccaceae</taxon>
        <taxon>Yoonia</taxon>
    </lineage>
</organism>
<dbReference type="GO" id="GO:0016616">
    <property type="term" value="F:oxidoreductase activity, acting on the CH-OH group of donors, NAD or NADP as acceptor"/>
    <property type="evidence" value="ECO:0007669"/>
    <property type="project" value="TreeGrafter"/>
</dbReference>
<dbReference type="InterPro" id="IPR036291">
    <property type="entry name" value="NAD(P)-bd_dom_sf"/>
</dbReference>
<evidence type="ECO:0000313" key="2">
    <source>
        <dbReference type="EMBL" id="SFS22037.1"/>
    </source>
</evidence>
<dbReference type="OrthoDB" id="9785826at2"/>
<evidence type="ECO:0000256" key="1">
    <source>
        <dbReference type="RuleBase" id="RU000363"/>
    </source>
</evidence>
<dbReference type="PRINTS" id="PR00081">
    <property type="entry name" value="GDHRDH"/>
</dbReference>
<dbReference type="InterPro" id="IPR002347">
    <property type="entry name" value="SDR_fam"/>
</dbReference>
<dbReference type="PRINTS" id="PR00080">
    <property type="entry name" value="SDRFAMILY"/>
</dbReference>
<proteinExistence type="inferred from homology"/>
<keyword evidence="3" id="KW-1185">Reference proteome</keyword>
<name>A0A1I6N2B3_9RHOB</name>
<gene>
    <name evidence="2" type="ORF">SAMN05444714_3096</name>
</gene>
<protein>
    <submittedName>
        <fullName evidence="2">NAD(P)-dependent dehydrogenase, short-chain alcohol dehydrogenase family</fullName>
    </submittedName>
</protein>
<dbReference type="AlphaFoldDB" id="A0A1I6N2B3"/>
<dbReference type="PANTHER" id="PTHR45458">
    <property type="entry name" value="SHORT-CHAIN DEHYDROGENASE/REDUCTASE SDR"/>
    <property type="match status" value="1"/>
</dbReference>
<dbReference type="RefSeq" id="WP_090210304.1">
    <property type="nucleotide sequence ID" value="NZ_FOZM01000003.1"/>
</dbReference>
<dbReference type="CDD" id="cd05325">
    <property type="entry name" value="carb_red_sniffer_like_SDR_c"/>
    <property type="match status" value="1"/>
</dbReference>
<dbReference type="STRING" id="1123755.SAMN05444714_3096"/>
<reference evidence="2 3" key="1">
    <citation type="submission" date="2016-10" db="EMBL/GenBank/DDBJ databases">
        <authorList>
            <person name="de Groot N.N."/>
        </authorList>
    </citation>
    <scope>NUCLEOTIDE SEQUENCE [LARGE SCALE GENOMIC DNA]</scope>
    <source>
        <strain evidence="2 3">DSM 29433</strain>
    </source>
</reference>
<dbReference type="InterPro" id="IPR052184">
    <property type="entry name" value="SDR_enzymes"/>
</dbReference>
<evidence type="ECO:0000313" key="3">
    <source>
        <dbReference type="Proteomes" id="UP000198926"/>
    </source>
</evidence>